<sequence>MNFNITVQRLLLPLLLKSDFRSPIWAGSVLEARLWLFGSVPLNLLALYLVGELTMGNIILTLLSPFGIVWFSARLALALGCMQVSVALISILVVCGMIVLHIAPTAILVTSYFIQLWSVIAMIHVIVKYLRTPKNQLPLLA</sequence>
<feature type="transmembrane region" description="Helical" evidence="1">
    <location>
        <begin position="75"/>
        <end position="100"/>
    </location>
</feature>
<proteinExistence type="predicted"/>
<comment type="caution">
    <text evidence="2">The sequence shown here is derived from an EMBL/GenBank/DDBJ whole genome shotgun (WGS) entry which is preliminary data.</text>
</comment>
<organism evidence="2 3">
    <name type="scientific">Novimethylophilus kurashikiensis</name>
    <dbReference type="NCBI Taxonomy" id="1825523"/>
    <lineage>
        <taxon>Bacteria</taxon>
        <taxon>Pseudomonadati</taxon>
        <taxon>Pseudomonadota</taxon>
        <taxon>Betaproteobacteria</taxon>
        <taxon>Nitrosomonadales</taxon>
        <taxon>Methylophilaceae</taxon>
        <taxon>Novimethylophilus</taxon>
    </lineage>
</organism>
<accession>A0A2R5F7Z9</accession>
<protein>
    <submittedName>
        <fullName evidence="2">Uncharacterized protein</fullName>
    </submittedName>
</protein>
<dbReference type="EMBL" id="BDOQ01000007">
    <property type="protein sequence ID" value="GBG14370.1"/>
    <property type="molecule type" value="Genomic_DNA"/>
</dbReference>
<evidence type="ECO:0000313" key="3">
    <source>
        <dbReference type="Proteomes" id="UP000245081"/>
    </source>
</evidence>
<gene>
    <name evidence="2" type="ORF">NMK_1969</name>
</gene>
<keyword evidence="1" id="KW-0472">Membrane</keyword>
<reference evidence="2 3" key="1">
    <citation type="journal article" date="2018" name="Environ. Microbiol.">
        <title>Isolation and genomic characterization of Novimethylophilus kurashikiensis gen. nov. sp. nov., a new lanthanide-dependent methylotrophic species of Methylophilaceae.</title>
        <authorList>
            <person name="Lv H."/>
            <person name="Sahin N."/>
            <person name="Tani A."/>
        </authorList>
    </citation>
    <scope>NUCLEOTIDE SEQUENCE [LARGE SCALE GENOMIC DNA]</scope>
    <source>
        <strain evidence="2 3">La2-4</strain>
    </source>
</reference>
<dbReference type="AlphaFoldDB" id="A0A2R5F7Z9"/>
<evidence type="ECO:0000313" key="2">
    <source>
        <dbReference type="EMBL" id="GBG14370.1"/>
    </source>
</evidence>
<evidence type="ECO:0000256" key="1">
    <source>
        <dbReference type="SAM" id="Phobius"/>
    </source>
</evidence>
<name>A0A2R5F7Z9_9PROT</name>
<keyword evidence="1" id="KW-1133">Transmembrane helix</keyword>
<feature type="transmembrane region" description="Helical" evidence="1">
    <location>
        <begin position="106"/>
        <end position="127"/>
    </location>
</feature>
<keyword evidence="1" id="KW-0812">Transmembrane</keyword>
<feature type="transmembrane region" description="Helical" evidence="1">
    <location>
        <begin position="42"/>
        <end position="63"/>
    </location>
</feature>
<keyword evidence="3" id="KW-1185">Reference proteome</keyword>
<dbReference type="Proteomes" id="UP000245081">
    <property type="component" value="Unassembled WGS sequence"/>
</dbReference>
<dbReference type="RefSeq" id="WP_109015562.1">
    <property type="nucleotide sequence ID" value="NZ_BDOQ01000007.1"/>
</dbReference>